<organism evidence="2 3">
    <name type="scientific">Delftia acidovorans (strain DSM 14801 / SPH-1)</name>
    <dbReference type="NCBI Taxonomy" id="398578"/>
    <lineage>
        <taxon>Bacteria</taxon>
        <taxon>Pseudomonadati</taxon>
        <taxon>Pseudomonadota</taxon>
        <taxon>Betaproteobacteria</taxon>
        <taxon>Burkholderiales</taxon>
        <taxon>Comamonadaceae</taxon>
        <taxon>Delftia</taxon>
    </lineage>
</organism>
<dbReference type="AlphaFoldDB" id="A9BYM8"/>
<dbReference type="GeneID" id="25359868"/>
<dbReference type="EMBL" id="CP000884">
    <property type="protein sequence ID" value="ABX34571.1"/>
    <property type="molecule type" value="Genomic_DNA"/>
</dbReference>
<evidence type="ECO:0000313" key="3">
    <source>
        <dbReference type="Proteomes" id="UP000000784"/>
    </source>
</evidence>
<name>A9BYM8_DELAS</name>
<keyword evidence="3" id="KW-1185">Reference proteome</keyword>
<accession>A9BYM8</accession>
<feature type="compositionally biased region" description="Polar residues" evidence="1">
    <location>
        <begin position="237"/>
        <end position="247"/>
    </location>
</feature>
<gene>
    <name evidence="2" type="ordered locus">Daci_1931</name>
</gene>
<dbReference type="STRING" id="398578.Daci_1931"/>
<evidence type="ECO:0000313" key="2">
    <source>
        <dbReference type="EMBL" id="ABX34571.1"/>
    </source>
</evidence>
<feature type="region of interest" description="Disordered" evidence="1">
    <location>
        <begin position="139"/>
        <end position="177"/>
    </location>
</feature>
<dbReference type="RefSeq" id="WP_012203856.1">
    <property type="nucleotide sequence ID" value="NC_010002.1"/>
</dbReference>
<dbReference type="eggNOG" id="ENOG5030546">
    <property type="taxonomic scope" value="Bacteria"/>
</dbReference>
<dbReference type="HOGENOM" id="CLU_069737_0_0_4"/>
<evidence type="ECO:0000256" key="1">
    <source>
        <dbReference type="SAM" id="MobiDB-lite"/>
    </source>
</evidence>
<sequence>MRDYGMVSPRFWIGETGKALRGNADAQVLALYLVTSPHANMIGVFHCPVLYMAHDTGLSMEGASKALQCLIKAGYCTYDEANETVFVHRMAAYQIGEALAPADKRCKGVEREWLNIASHSLQAAFFAMYSDVYHLEKQSKKTSPSEAPSKAHASQEQEQEQEHVEAPSAKSPRGTALAADWTLPDDWKTWAEKERPDLDMAKVGDSFRDFWIAKPGKDGRKADWHATWRNWVRNQRQGQGYQHTQVNGRADTAPRNFV</sequence>
<dbReference type="Proteomes" id="UP000000784">
    <property type="component" value="Chromosome"/>
</dbReference>
<proteinExistence type="predicted"/>
<reference evidence="2 3" key="1">
    <citation type="journal article" date="2004" name="Appl. Environ. Microbiol.">
        <title>Mineralization of individual congeners of linear alkylbenzenesulfonate by defined pairs of heterotrophic bacteria.</title>
        <authorList>
            <person name="Schleheck D."/>
            <person name="Knepper T.P."/>
            <person name="Fischer K."/>
            <person name="Cook A.M."/>
        </authorList>
    </citation>
    <scope>NUCLEOTIDE SEQUENCE [LARGE SCALE GENOMIC DNA]</scope>
    <source>
        <strain evidence="3">DSM 14801 / SPH-1</strain>
    </source>
</reference>
<reference evidence="3" key="2">
    <citation type="submission" date="2007-11" db="EMBL/GenBank/DDBJ databases">
        <title>Complete sequence of Delftia acidovorans DSM 14801 / SPH-1.</title>
        <authorList>
            <person name="Copeland A."/>
            <person name="Lucas S."/>
            <person name="Lapidus A."/>
            <person name="Barry K."/>
            <person name="Glavina del Rio T."/>
            <person name="Dalin E."/>
            <person name="Tice H."/>
            <person name="Pitluck S."/>
            <person name="Lowry S."/>
            <person name="Clum A."/>
            <person name="Schmutz J."/>
            <person name="Larimer F."/>
            <person name="Land M."/>
            <person name="Hauser L."/>
            <person name="Kyrpides N."/>
            <person name="Kim E."/>
            <person name="Schleheck D."/>
            <person name="Richardson P."/>
        </authorList>
    </citation>
    <scope>NUCLEOTIDE SEQUENCE [LARGE SCALE GENOMIC DNA]</scope>
    <source>
        <strain evidence="3">DSM 14801 / SPH-1</strain>
    </source>
</reference>
<feature type="region of interest" description="Disordered" evidence="1">
    <location>
        <begin position="237"/>
        <end position="258"/>
    </location>
</feature>
<dbReference type="KEGG" id="dac:Daci_1931"/>
<protein>
    <submittedName>
        <fullName evidence="2">Uncharacterized protein</fullName>
    </submittedName>
</protein>